<dbReference type="InterPro" id="IPR051637">
    <property type="entry name" value="Ank_repeat_dom-contain_49"/>
</dbReference>
<gene>
    <name evidence="5" type="ORF">NCTC13316_01214</name>
</gene>
<feature type="region of interest" description="Disordered" evidence="4">
    <location>
        <begin position="651"/>
        <end position="689"/>
    </location>
</feature>
<proteinExistence type="predicted"/>
<dbReference type="Proteomes" id="UP000254794">
    <property type="component" value="Unassembled WGS sequence"/>
</dbReference>
<evidence type="ECO:0000313" key="6">
    <source>
        <dbReference type="Proteomes" id="UP000254794"/>
    </source>
</evidence>
<feature type="compositionally biased region" description="Acidic residues" evidence="4">
    <location>
        <begin position="669"/>
        <end position="680"/>
    </location>
</feature>
<feature type="repeat" description="ANK" evidence="3">
    <location>
        <begin position="472"/>
        <end position="504"/>
    </location>
</feature>
<dbReference type="SMART" id="SM00248">
    <property type="entry name" value="ANK"/>
    <property type="match status" value="5"/>
</dbReference>
<feature type="repeat" description="ANK" evidence="3">
    <location>
        <begin position="505"/>
        <end position="537"/>
    </location>
</feature>
<name>A0A378JSH5_9GAMM</name>
<evidence type="ECO:0000256" key="2">
    <source>
        <dbReference type="ARBA" id="ARBA00023043"/>
    </source>
</evidence>
<evidence type="ECO:0000256" key="3">
    <source>
        <dbReference type="PROSITE-ProRule" id="PRU00023"/>
    </source>
</evidence>
<dbReference type="Pfam" id="PF12796">
    <property type="entry name" value="Ank_2"/>
    <property type="match status" value="2"/>
</dbReference>
<dbReference type="PROSITE" id="PS50297">
    <property type="entry name" value="ANK_REP_REGION"/>
    <property type="match status" value="4"/>
</dbReference>
<keyword evidence="2 3" id="KW-0040">ANK repeat</keyword>
<evidence type="ECO:0000313" key="5">
    <source>
        <dbReference type="EMBL" id="STX51122.1"/>
    </source>
</evidence>
<accession>A0A378JSH5</accession>
<dbReference type="PRINTS" id="PR01415">
    <property type="entry name" value="ANKYRIN"/>
</dbReference>
<sequence>MLWVGDKNLEENEKKLNGLIDNNRDNVNFVVITSPEHMDEAIALFGQERVFTAKQMKGLQAKTVLLYRFFEQENFRAANKDLDKNLELQDNTTISKDSRGSIRHNNIFNELFVACTRAESDLIIYQPPVHSIQACISPLEKWVLTCLAPPASSNQEHVISTREEWLEQAQIYRKNGQIDQAEAIEARFAMPLNSTIADPGQTIAVVAPELKPELNVVSTAKKPKKKKQVKVAKAPLSAEEQLDVLLDKMINKGQVSALEQFFKFPFQKLKDYQKLTPYQQTAQNVAAKILIDYLQTKNISLGHLPETMLSLLESNFIKMSKWQKPNKNQREFQDDFISLICYQPASGMSLADVIKKNYPKGFVQGFIDSFKEKRFAELFVALEEESNINIVFNLKRLELLHTLNPAGCTLLHLAVSEKHLEKVIALIAAGININQTNNHGQTALHVAAVRGFKESFFPLITNGADVNCVTHSGLTPLMFAVEHEHIEAAAILIAASANVNLMDKLGRTALYFAANNGCLQIVFALLDQGADVNQARNNSETPLFAAALTGNFDIVDILLKVKNCEIKACEMKIIDLLREAKEDCYDSLIRAQKFLEGKKYGADGKITILPHEIAQIMGYEEISQLIIEKMKQPIAPEVSNSSYSFYSHKNSNNNSKINDPDKALPSDTCDIEDQAPEVDTSDLNNTISQ</sequence>
<evidence type="ECO:0000256" key="4">
    <source>
        <dbReference type="SAM" id="MobiDB-lite"/>
    </source>
</evidence>
<dbReference type="AlphaFoldDB" id="A0A378JSH5"/>
<dbReference type="InterPro" id="IPR002110">
    <property type="entry name" value="Ankyrin_rpt"/>
</dbReference>
<protein>
    <submittedName>
        <fullName evidence="5">Ankyrin repeat protein</fullName>
    </submittedName>
</protein>
<dbReference type="Gene3D" id="1.25.40.20">
    <property type="entry name" value="Ankyrin repeat-containing domain"/>
    <property type="match status" value="3"/>
</dbReference>
<keyword evidence="6" id="KW-1185">Reference proteome</keyword>
<keyword evidence="1" id="KW-0677">Repeat</keyword>
<dbReference type="EMBL" id="UGOD01000001">
    <property type="protein sequence ID" value="STX51122.1"/>
    <property type="molecule type" value="Genomic_DNA"/>
</dbReference>
<reference evidence="5 6" key="1">
    <citation type="submission" date="2018-06" db="EMBL/GenBank/DDBJ databases">
        <authorList>
            <consortium name="Pathogen Informatics"/>
            <person name="Doyle S."/>
        </authorList>
    </citation>
    <scope>NUCLEOTIDE SEQUENCE [LARGE SCALE GENOMIC DNA]</scope>
    <source>
        <strain evidence="5 6">NCTC13316</strain>
    </source>
</reference>
<evidence type="ECO:0000256" key="1">
    <source>
        <dbReference type="ARBA" id="ARBA00022737"/>
    </source>
</evidence>
<dbReference type="PANTHER" id="PTHR24180">
    <property type="entry name" value="CYCLIN-DEPENDENT KINASE INHIBITOR 2C-RELATED"/>
    <property type="match status" value="1"/>
</dbReference>
<organism evidence="5 6">
    <name type="scientific">Legionella busanensis</name>
    <dbReference type="NCBI Taxonomy" id="190655"/>
    <lineage>
        <taxon>Bacteria</taxon>
        <taxon>Pseudomonadati</taxon>
        <taxon>Pseudomonadota</taxon>
        <taxon>Gammaproteobacteria</taxon>
        <taxon>Legionellales</taxon>
        <taxon>Legionellaceae</taxon>
        <taxon>Legionella</taxon>
    </lineage>
</organism>
<feature type="repeat" description="ANK" evidence="3">
    <location>
        <begin position="406"/>
        <end position="438"/>
    </location>
</feature>
<dbReference type="InterPro" id="IPR036770">
    <property type="entry name" value="Ankyrin_rpt-contain_sf"/>
</dbReference>
<feature type="repeat" description="ANK" evidence="3">
    <location>
        <begin position="439"/>
        <end position="471"/>
    </location>
</feature>
<dbReference type="SUPFAM" id="SSF48403">
    <property type="entry name" value="Ankyrin repeat"/>
    <property type="match status" value="1"/>
</dbReference>
<dbReference type="PROSITE" id="PS50088">
    <property type="entry name" value="ANK_REPEAT"/>
    <property type="match status" value="4"/>
</dbReference>
<dbReference type="PANTHER" id="PTHR24180:SF45">
    <property type="entry name" value="POLY [ADP-RIBOSE] POLYMERASE TANKYRASE"/>
    <property type="match status" value="1"/>
</dbReference>